<protein>
    <submittedName>
        <fullName evidence="4">Recombinase family protein</fullName>
    </submittedName>
</protein>
<dbReference type="Pfam" id="PF13408">
    <property type="entry name" value="Zn_ribbon_recom"/>
    <property type="match status" value="1"/>
</dbReference>
<dbReference type="PANTHER" id="PTHR30461">
    <property type="entry name" value="DNA-INVERTASE FROM LAMBDOID PROPHAGE"/>
    <property type="match status" value="1"/>
</dbReference>
<dbReference type="InterPro" id="IPR050639">
    <property type="entry name" value="SSR_resolvase"/>
</dbReference>
<evidence type="ECO:0000313" key="5">
    <source>
        <dbReference type="Proteomes" id="UP001165667"/>
    </source>
</evidence>
<feature type="coiled-coil region" evidence="1">
    <location>
        <begin position="380"/>
        <end position="414"/>
    </location>
</feature>
<dbReference type="Proteomes" id="UP001165667">
    <property type="component" value="Unassembled WGS sequence"/>
</dbReference>
<accession>A0AA41Z3R2</accession>
<dbReference type="Pfam" id="PF07508">
    <property type="entry name" value="Recombinase"/>
    <property type="match status" value="1"/>
</dbReference>
<dbReference type="EMBL" id="JAMOIM010000011">
    <property type="protein sequence ID" value="MCW6509790.1"/>
    <property type="molecule type" value="Genomic_DNA"/>
</dbReference>
<dbReference type="InterPro" id="IPR006119">
    <property type="entry name" value="Resolv_N"/>
</dbReference>
<name>A0AA41Z3R2_9HYPH</name>
<dbReference type="Gene3D" id="3.90.1750.20">
    <property type="entry name" value="Putative Large Serine Recombinase, Chain B, Domain 2"/>
    <property type="match status" value="1"/>
</dbReference>
<sequence length="540" mass="59472">MPRAAIYARFSTDLQNEKSVDDQVALCRAYCAREGLTPVVRFQDKARSGASIFGRDGLIDLMAQAKTKSFDVVVVEALDRLSRDMEDLAGIHKRLSFAGVEIRAVHDGKADTVMVGLRGLVGQLFREDGAKKVRRGMMGVVRSGRHAGGRAYGYRPRPGVKGELEVIESEAAVVRRIFADYANGRPPREIAGSLNREGVEPPRGDKWNASTINGNAARGNGIIFNELYAGRIVWNKVRMVKDPETGRRVSRANDRSERTTMEADHLRIVDQETWERAQSLKAAKAQLASTSKRRPPHLLSGLLRCASCGSGMSVHDRSESGRVRIRCSTVRESGTCDNTSRIRLERIERAVLDGMRAKLNDPELIKAYVKAYNDERQRLAGDAIRNRAKTEARLEEAQRELDRAIQNLIKGRLSDDEADAILPKLRAERDTKREELAACESVPKVIALHPAALAQYAATVDGLHQTLADHAHAADDRGDLVRDFRQLVHSVIVGQPSKNGEIPVKVNGRLAALIGGDLFPQNVGVNVVAEEGLEPPTRGL</sequence>
<feature type="domain" description="Resolvase/invertase-type recombinase catalytic" evidence="2">
    <location>
        <begin position="3"/>
        <end position="152"/>
    </location>
</feature>
<evidence type="ECO:0000256" key="1">
    <source>
        <dbReference type="SAM" id="Coils"/>
    </source>
</evidence>
<dbReference type="GO" id="GO:0003677">
    <property type="term" value="F:DNA binding"/>
    <property type="evidence" value="ECO:0007669"/>
    <property type="project" value="InterPro"/>
</dbReference>
<feature type="domain" description="Recombinase" evidence="3">
    <location>
        <begin position="151"/>
        <end position="287"/>
    </location>
</feature>
<dbReference type="InterPro" id="IPR038109">
    <property type="entry name" value="DNA_bind_recomb_sf"/>
</dbReference>
<dbReference type="PROSITE" id="PS51736">
    <property type="entry name" value="RECOMBINASES_3"/>
    <property type="match status" value="1"/>
</dbReference>
<keyword evidence="5" id="KW-1185">Reference proteome</keyword>
<organism evidence="4 5">
    <name type="scientific">Lichenifustis flavocetrariae</name>
    <dbReference type="NCBI Taxonomy" id="2949735"/>
    <lineage>
        <taxon>Bacteria</taxon>
        <taxon>Pseudomonadati</taxon>
        <taxon>Pseudomonadota</taxon>
        <taxon>Alphaproteobacteria</taxon>
        <taxon>Hyphomicrobiales</taxon>
        <taxon>Lichenihabitantaceae</taxon>
        <taxon>Lichenifustis</taxon>
    </lineage>
</organism>
<evidence type="ECO:0000313" key="4">
    <source>
        <dbReference type="EMBL" id="MCW6509790.1"/>
    </source>
</evidence>
<evidence type="ECO:0000259" key="3">
    <source>
        <dbReference type="PROSITE" id="PS51737"/>
    </source>
</evidence>
<reference evidence="4" key="1">
    <citation type="submission" date="2022-05" db="EMBL/GenBank/DDBJ databases">
        <authorList>
            <person name="Pankratov T."/>
        </authorList>
    </citation>
    <scope>NUCLEOTIDE SEQUENCE</scope>
    <source>
        <strain evidence="4">BP6-180914</strain>
    </source>
</reference>
<dbReference type="PANTHER" id="PTHR30461:SF23">
    <property type="entry name" value="DNA RECOMBINASE-RELATED"/>
    <property type="match status" value="1"/>
</dbReference>
<dbReference type="SMART" id="SM00857">
    <property type="entry name" value="Resolvase"/>
    <property type="match status" value="1"/>
</dbReference>
<dbReference type="Pfam" id="PF00239">
    <property type="entry name" value="Resolvase"/>
    <property type="match status" value="1"/>
</dbReference>
<keyword evidence="1" id="KW-0175">Coiled coil</keyword>
<dbReference type="Gene3D" id="3.40.50.1390">
    <property type="entry name" value="Resolvase, N-terminal catalytic domain"/>
    <property type="match status" value="1"/>
</dbReference>
<proteinExistence type="predicted"/>
<dbReference type="AlphaFoldDB" id="A0AA41Z3R2"/>
<dbReference type="InterPro" id="IPR011109">
    <property type="entry name" value="DNA_bind_recombinase_dom"/>
</dbReference>
<dbReference type="InterPro" id="IPR036162">
    <property type="entry name" value="Resolvase-like_N_sf"/>
</dbReference>
<dbReference type="CDD" id="cd00338">
    <property type="entry name" value="Ser_Recombinase"/>
    <property type="match status" value="1"/>
</dbReference>
<dbReference type="GO" id="GO:0000150">
    <property type="term" value="F:DNA strand exchange activity"/>
    <property type="evidence" value="ECO:0007669"/>
    <property type="project" value="InterPro"/>
</dbReference>
<evidence type="ECO:0000259" key="2">
    <source>
        <dbReference type="PROSITE" id="PS51736"/>
    </source>
</evidence>
<comment type="caution">
    <text evidence="4">The sequence shown here is derived from an EMBL/GenBank/DDBJ whole genome shotgun (WGS) entry which is preliminary data.</text>
</comment>
<dbReference type="RefSeq" id="WP_282586226.1">
    <property type="nucleotide sequence ID" value="NZ_JAMOIM010000011.1"/>
</dbReference>
<gene>
    <name evidence="4" type="ORF">M8523_17375</name>
</gene>
<dbReference type="PROSITE" id="PS51737">
    <property type="entry name" value="RECOMBINASE_DNA_BIND"/>
    <property type="match status" value="1"/>
</dbReference>
<dbReference type="SUPFAM" id="SSF53041">
    <property type="entry name" value="Resolvase-like"/>
    <property type="match status" value="1"/>
</dbReference>
<dbReference type="InterPro" id="IPR025827">
    <property type="entry name" value="Zn_ribbon_recom_dom"/>
</dbReference>